<gene>
    <name evidence="11" type="ORF">P186_0131</name>
</gene>
<dbReference type="RefSeq" id="WP_014287430.1">
    <property type="nucleotide sequence ID" value="NC_016645.1"/>
</dbReference>
<dbReference type="Proteomes" id="UP000005867">
    <property type="component" value="Chromosome"/>
</dbReference>
<dbReference type="Gene3D" id="3.90.550.10">
    <property type="entry name" value="Spore Coat Polysaccharide Biosynthesis Protein SpsA, Chain A"/>
    <property type="match status" value="1"/>
</dbReference>
<dbReference type="CDD" id="cd06423">
    <property type="entry name" value="CESA_like"/>
    <property type="match status" value="1"/>
</dbReference>
<dbReference type="eggNOG" id="arCOG01391">
    <property type="taxonomic scope" value="Archaea"/>
</dbReference>
<evidence type="ECO:0000256" key="1">
    <source>
        <dbReference type="ARBA" id="ARBA00004141"/>
    </source>
</evidence>
<evidence type="ECO:0000313" key="12">
    <source>
        <dbReference type="Proteomes" id="UP000005867"/>
    </source>
</evidence>
<dbReference type="InterPro" id="IPR029044">
    <property type="entry name" value="Nucleotide-diphossugar_trans"/>
</dbReference>
<dbReference type="Pfam" id="PF13506">
    <property type="entry name" value="Glyco_transf_21"/>
    <property type="match status" value="1"/>
</dbReference>
<evidence type="ECO:0000256" key="9">
    <source>
        <dbReference type="SAM" id="Phobius"/>
    </source>
</evidence>
<dbReference type="OrthoDB" id="43988at2157"/>
<dbReference type="STRING" id="1104324.P186_0131"/>
<name>G7VEH5_9CREN</name>
<comment type="subcellular location">
    <subcellularLocation>
        <location evidence="1">Membrane</location>
        <topology evidence="1">Multi-pass membrane protein</topology>
    </subcellularLocation>
</comment>
<comment type="pathway">
    <text evidence="2">Lipid metabolism; sphingolipid metabolism.</text>
</comment>
<dbReference type="BioCyc" id="PSP1104324:GJSN-131-MONOMER"/>
<evidence type="ECO:0000256" key="7">
    <source>
        <dbReference type="ARBA" id="ARBA00022989"/>
    </source>
</evidence>
<dbReference type="SUPFAM" id="SSF53448">
    <property type="entry name" value="Nucleotide-diphospho-sugar transferases"/>
    <property type="match status" value="1"/>
</dbReference>
<proteinExistence type="predicted"/>
<dbReference type="EMBL" id="CP003098">
    <property type="protein sequence ID" value="AET31599.1"/>
    <property type="molecule type" value="Genomic_DNA"/>
</dbReference>
<dbReference type="PANTHER" id="PTHR43867:SF2">
    <property type="entry name" value="CELLULOSE SYNTHASE CATALYTIC SUBUNIT A [UDP-FORMING]"/>
    <property type="match status" value="1"/>
</dbReference>
<feature type="transmembrane region" description="Helical" evidence="9">
    <location>
        <begin position="371"/>
        <end position="390"/>
    </location>
</feature>
<dbReference type="InterPro" id="IPR025993">
    <property type="entry name" value="Ceramide_glucosylTrfase"/>
</dbReference>
<keyword evidence="8 9" id="KW-0472">Membrane</keyword>
<keyword evidence="4" id="KW-0328">Glycosyltransferase</keyword>
<evidence type="ECO:0000259" key="10">
    <source>
        <dbReference type="Pfam" id="PF00535"/>
    </source>
</evidence>
<evidence type="ECO:0000256" key="2">
    <source>
        <dbReference type="ARBA" id="ARBA00004760"/>
    </source>
</evidence>
<evidence type="ECO:0000256" key="4">
    <source>
        <dbReference type="ARBA" id="ARBA00022676"/>
    </source>
</evidence>
<dbReference type="Pfam" id="PF00535">
    <property type="entry name" value="Glycos_transf_2"/>
    <property type="match status" value="1"/>
</dbReference>
<feature type="domain" description="Glycosyltransferase 2-like" evidence="10">
    <location>
        <begin position="89"/>
        <end position="192"/>
    </location>
</feature>
<evidence type="ECO:0000256" key="5">
    <source>
        <dbReference type="ARBA" id="ARBA00022679"/>
    </source>
</evidence>
<dbReference type="AlphaFoldDB" id="G7VEH5"/>
<keyword evidence="6 9" id="KW-0812">Transmembrane</keyword>
<sequence>MVNITFPTVTVPRNLINDTLQVLNKTREGPVTIPNAPVIPPWLQHALLSLYMALLVLSILLIAHYVFYARHARSDPPGPAGAPAEVPLSIIIPVKNEKPETVAEAVKRLGALQCPHAEILIVSDDPPDVFEEVKRAVEALGSPNVKVLRRPTPQGYKGVALNWAAEMAEGDVLVFLDVDSVPPPDMCQRARAVGEREILFLGWDGYAPVKTPVAQLQLFLYKYLLLHVSILGRHNTGHPVFALGSGIAVRREFFREVGGFCNCTADDYDISMKAYLHGGRVAYAPGPPVYVEVPAGYDAFKKQYARWTYNSAYLLAVYGAEIFKLKMPLAHRLSVFLNVATHPLMILTTFSIMLAGVAMGYMGIILPPLHILILQLALGVAALMQSYYVYRLAARDGYSFPAVAGKLITSGALLLALSPYLTLYVLMGLLKRRIRWHVTPKGLASVAGRLGLYELGLAAALAVLLAYALYISNWVLASSAAFLILAVLHALARVAIPSSQLGRG</sequence>
<evidence type="ECO:0000256" key="3">
    <source>
        <dbReference type="ARBA" id="ARBA00004991"/>
    </source>
</evidence>
<dbReference type="PANTHER" id="PTHR43867">
    <property type="entry name" value="CELLULOSE SYNTHASE CATALYTIC SUBUNIT A [UDP-FORMING]"/>
    <property type="match status" value="1"/>
</dbReference>
<dbReference type="HOGENOM" id="CLU_041759_0_0_2"/>
<dbReference type="GO" id="GO:0016757">
    <property type="term" value="F:glycosyltransferase activity"/>
    <property type="evidence" value="ECO:0007669"/>
    <property type="project" value="UniProtKB-KW"/>
</dbReference>
<reference evidence="11 12" key="1">
    <citation type="journal article" date="2012" name="J. Bacteriol.">
        <title>Complete genome sequence of strain 1860, a crenarchaeon of the genus pyrobaculum able to grow with various electron acceptors.</title>
        <authorList>
            <person name="Mardanov A.V."/>
            <person name="Gumerov V.M."/>
            <person name="Slobodkina G.B."/>
            <person name="Beletsky A.V."/>
            <person name="Bonch-Osmolovskaya E.A."/>
            <person name="Ravin N.V."/>
            <person name="Skryabin K.G."/>
        </authorList>
    </citation>
    <scope>NUCLEOTIDE SEQUENCE [LARGE SCALE GENOMIC DNA]</scope>
    <source>
        <strain evidence="11 12">1860</strain>
    </source>
</reference>
<evidence type="ECO:0000256" key="6">
    <source>
        <dbReference type="ARBA" id="ARBA00022692"/>
    </source>
</evidence>
<keyword evidence="5 11" id="KW-0808">Transferase</keyword>
<comment type="pathway">
    <text evidence="3">Sphingolipid metabolism.</text>
</comment>
<feature type="transmembrane region" description="Helical" evidence="9">
    <location>
        <begin position="410"/>
        <end position="430"/>
    </location>
</feature>
<feature type="transmembrane region" description="Helical" evidence="9">
    <location>
        <begin position="48"/>
        <end position="68"/>
    </location>
</feature>
<evidence type="ECO:0000313" key="11">
    <source>
        <dbReference type="EMBL" id="AET31599.1"/>
    </source>
</evidence>
<feature type="transmembrane region" description="Helical" evidence="9">
    <location>
        <begin position="307"/>
        <end position="325"/>
    </location>
</feature>
<keyword evidence="12" id="KW-1185">Reference proteome</keyword>
<dbReference type="GO" id="GO:0016020">
    <property type="term" value="C:membrane"/>
    <property type="evidence" value="ECO:0007669"/>
    <property type="project" value="UniProtKB-SubCell"/>
</dbReference>
<dbReference type="InterPro" id="IPR050321">
    <property type="entry name" value="Glycosyltr_2/OpgH_subfam"/>
</dbReference>
<evidence type="ECO:0000256" key="8">
    <source>
        <dbReference type="ARBA" id="ARBA00023136"/>
    </source>
</evidence>
<keyword evidence="7 9" id="KW-1133">Transmembrane helix</keyword>
<feature type="transmembrane region" description="Helical" evidence="9">
    <location>
        <begin position="476"/>
        <end position="496"/>
    </location>
</feature>
<accession>G7VEH5</accession>
<dbReference type="InterPro" id="IPR001173">
    <property type="entry name" value="Glyco_trans_2-like"/>
</dbReference>
<feature type="transmembrane region" description="Helical" evidence="9">
    <location>
        <begin position="450"/>
        <end position="470"/>
    </location>
</feature>
<organism evidence="11 12">
    <name type="scientific">Pyrobaculum ferrireducens</name>
    <dbReference type="NCBI Taxonomy" id="1104324"/>
    <lineage>
        <taxon>Archaea</taxon>
        <taxon>Thermoproteota</taxon>
        <taxon>Thermoprotei</taxon>
        <taxon>Thermoproteales</taxon>
        <taxon>Thermoproteaceae</taxon>
        <taxon>Pyrobaculum</taxon>
    </lineage>
</organism>
<feature type="transmembrane region" description="Helical" evidence="9">
    <location>
        <begin position="345"/>
        <end position="364"/>
    </location>
</feature>
<protein>
    <submittedName>
        <fullName evidence="11">Glycosyl transferase, family 2</fullName>
    </submittedName>
</protein>
<dbReference type="KEGG" id="pyr:P186_0131"/>
<dbReference type="GeneID" id="11595937"/>